<dbReference type="AlphaFoldDB" id="A0A024TW22"/>
<organism evidence="1">
    <name type="scientific">Aphanomyces invadans</name>
    <dbReference type="NCBI Taxonomy" id="157072"/>
    <lineage>
        <taxon>Eukaryota</taxon>
        <taxon>Sar</taxon>
        <taxon>Stramenopiles</taxon>
        <taxon>Oomycota</taxon>
        <taxon>Saprolegniomycetes</taxon>
        <taxon>Saprolegniales</taxon>
        <taxon>Verrucalvaceae</taxon>
        <taxon>Aphanomyces</taxon>
    </lineage>
</organism>
<protein>
    <submittedName>
        <fullName evidence="1">Uncharacterized protein</fullName>
    </submittedName>
</protein>
<proteinExistence type="predicted"/>
<name>A0A024TW22_9STRA</name>
<dbReference type="RefSeq" id="XP_008873064.1">
    <property type="nucleotide sequence ID" value="XM_008874842.1"/>
</dbReference>
<accession>A0A024TW22</accession>
<dbReference type="VEuPathDB" id="FungiDB:H310_08917"/>
<sequence>MEPGAPVPRTREAAVDARPSVKEVVGAASVERFPKEIDQDVLLERVGAAKRCLDVALELGRLGHECVDLVQRANDGTEDVADLRILVDKHERVRDVLVPKVDDRAPDPVVELALRRVQNDVHGARDERRWLDAMKTLARVCELVRRRTRQQVFIRETPQPKHVVRDLAPQREALEDVVELSRVRVGEAGAVVSRHNRERVLGVGAGRVVGWGKVLVQHPNHAVDGVPLKVQVVVVVRDRVQTLLDIVGAESGRHELIRDLADRDVLLLDLFLDLGAGFALRGHHHRRAFDQRVVQKRQRIMRLQKRVHSLERLDWTEPEEVLDGRGHGVLEKVHEDAVLAAHLLGVHDLVPPSELEELAKEPCKRVKLLLFEQGLPGGVVHRYDEPGEEAGNFLQLHASPLGRRGRCGDSRVNLVRVVAHIESGFQRPQALTFFVRQAKGDVLGAVAHGRRRGRCIG</sequence>
<reference evidence="1" key="1">
    <citation type="submission" date="2013-12" db="EMBL/GenBank/DDBJ databases">
        <title>The Genome Sequence of Aphanomyces invadans NJM9701.</title>
        <authorList>
            <consortium name="The Broad Institute Genomics Platform"/>
            <person name="Russ C."/>
            <person name="Tyler B."/>
            <person name="van West P."/>
            <person name="Dieguez-Uribeondo J."/>
            <person name="Young S.K."/>
            <person name="Zeng Q."/>
            <person name="Gargeya S."/>
            <person name="Fitzgerald M."/>
            <person name="Abouelleil A."/>
            <person name="Alvarado L."/>
            <person name="Chapman S.B."/>
            <person name="Gainer-Dewar J."/>
            <person name="Goldberg J."/>
            <person name="Griggs A."/>
            <person name="Gujja S."/>
            <person name="Hansen M."/>
            <person name="Howarth C."/>
            <person name="Imamovic A."/>
            <person name="Ireland A."/>
            <person name="Larimer J."/>
            <person name="McCowan C."/>
            <person name="Murphy C."/>
            <person name="Pearson M."/>
            <person name="Poon T.W."/>
            <person name="Priest M."/>
            <person name="Roberts A."/>
            <person name="Saif S."/>
            <person name="Shea T."/>
            <person name="Sykes S."/>
            <person name="Wortman J."/>
            <person name="Nusbaum C."/>
            <person name="Birren B."/>
        </authorList>
    </citation>
    <scope>NUCLEOTIDE SEQUENCE [LARGE SCALE GENOMIC DNA]</scope>
    <source>
        <strain evidence="1">NJM9701</strain>
    </source>
</reference>
<evidence type="ECO:0000313" key="1">
    <source>
        <dbReference type="EMBL" id="ETV98189.1"/>
    </source>
</evidence>
<dbReference type="EMBL" id="KI913970">
    <property type="protein sequence ID" value="ETV98189.1"/>
    <property type="molecule type" value="Genomic_DNA"/>
</dbReference>
<dbReference type="GeneID" id="20085967"/>
<gene>
    <name evidence="1" type="ORF">H310_08917</name>
</gene>